<dbReference type="InterPro" id="IPR027268">
    <property type="entry name" value="Peptidase_M4/M1_CTD_sf"/>
</dbReference>
<dbReference type="AlphaFoldDB" id="A0A1H4CKM9"/>
<feature type="signal peptide" evidence="1">
    <location>
        <begin position="1"/>
        <end position="18"/>
    </location>
</feature>
<organism evidence="2 3">
    <name type="scientific">Alkalimonas amylolytica</name>
    <dbReference type="NCBI Taxonomy" id="152573"/>
    <lineage>
        <taxon>Bacteria</taxon>
        <taxon>Pseudomonadati</taxon>
        <taxon>Pseudomonadota</taxon>
        <taxon>Gammaproteobacteria</taxon>
        <taxon>Alkalimonas</taxon>
    </lineage>
</organism>
<dbReference type="STRING" id="152573.SAMN04488051_104207"/>
<name>A0A1H4CKM9_ALKAM</name>
<protein>
    <recommendedName>
        <fullName evidence="4">Peptidase M1 membrane alanine aminopeptidase domain-containing protein</fullName>
    </recommendedName>
</protein>
<evidence type="ECO:0000313" key="3">
    <source>
        <dbReference type="Proteomes" id="UP000198773"/>
    </source>
</evidence>
<keyword evidence="1" id="KW-0732">Signal</keyword>
<dbReference type="EMBL" id="FNRM01000004">
    <property type="protein sequence ID" value="SEA60904.1"/>
    <property type="molecule type" value="Genomic_DNA"/>
</dbReference>
<evidence type="ECO:0008006" key="4">
    <source>
        <dbReference type="Google" id="ProtNLM"/>
    </source>
</evidence>
<dbReference type="Gene3D" id="1.10.390.10">
    <property type="entry name" value="Neutral Protease Domain 2"/>
    <property type="match status" value="1"/>
</dbReference>
<keyword evidence="3" id="KW-1185">Reference proteome</keyword>
<sequence length="708" mass="79209">MGWKHCCCWLLLSVPLQADVFAPLDLPAPTAVRTAIGEPGPAYWQQQVDYRLSARLEPATARLSAEALLKYHNQAPHALPILWFEFPLERLVDTKQSAPLHPLPKGSRPPQPPVVAPSGLQDLEVFAGEQVLEVRQQGTFIGVVLPAPLHPGEQAELRFAWALQLPDRLDPRRPRAGMETLADGRLLVALTQWYPRAVAFTDQRGWDLTPFLGDAEFNLELGNFDVRLSAPADYLLFGTGELQNPAVLTAAEREHWQAASGQSRVTQAGAATEWREWHFKAEMQRDFALVAGNAWRWQTKLLDLPDQQVRLQVAFPDNGRWLWQRYALAATEHSVRQLQAYLGPFPVNTLTIANIAGIGMEFPGLKLVGFRGPDAAIDGPAPAYSRTQKHDVLGGIMHEVAHAYYPMLVNTDERREGFFDEGIASFLAYLLEQSWSRSFQSFYGDPAGVAPAQLRPDYAAPVTRADHFVHKLDSHYHVPAVALVILRQQLLGAERFDQILRDFTASWAGKRPYFADFIRFVSAQSGLELDWFWRGWFFSDRHVDIALAKAEILLKKPESSEQLSSFLRQQARRAGEPLLALPASLTAEVEQQWALQDHYSAQDDFGVLAQASWQPGAAQGQWLRLELHNRGGIPMPVTVQVSTADGQQHQLHLPVDSWRASQQQLQLDLWLASSETIVQIELDPNRLSGDVNPANQRISGPLPVVLLP</sequence>
<reference evidence="2 3" key="1">
    <citation type="submission" date="2016-10" db="EMBL/GenBank/DDBJ databases">
        <authorList>
            <person name="de Groot N.N."/>
        </authorList>
    </citation>
    <scope>NUCLEOTIDE SEQUENCE [LARGE SCALE GENOMIC DNA]</scope>
    <source>
        <strain evidence="2 3">CGMCC 1.3430</strain>
    </source>
</reference>
<dbReference type="OrthoDB" id="9814383at2"/>
<evidence type="ECO:0000313" key="2">
    <source>
        <dbReference type="EMBL" id="SEA60904.1"/>
    </source>
</evidence>
<gene>
    <name evidence="2" type="ORF">SAMN04488051_104207</name>
</gene>
<proteinExistence type="predicted"/>
<feature type="chain" id="PRO_5011456582" description="Peptidase M1 membrane alanine aminopeptidase domain-containing protein" evidence="1">
    <location>
        <begin position="19"/>
        <end position="708"/>
    </location>
</feature>
<dbReference type="Proteomes" id="UP000198773">
    <property type="component" value="Unassembled WGS sequence"/>
</dbReference>
<evidence type="ECO:0000256" key="1">
    <source>
        <dbReference type="SAM" id="SignalP"/>
    </source>
</evidence>
<dbReference type="RefSeq" id="WP_091342394.1">
    <property type="nucleotide sequence ID" value="NZ_FNRM01000004.1"/>
</dbReference>
<dbReference type="SUPFAM" id="SSF55486">
    <property type="entry name" value="Metalloproteases ('zincins'), catalytic domain"/>
    <property type="match status" value="1"/>
</dbReference>
<accession>A0A1H4CKM9</accession>